<dbReference type="PANTHER" id="PTHR47504">
    <property type="entry name" value="RIGHT ORIGIN-BINDING PROTEIN"/>
    <property type="match status" value="1"/>
</dbReference>
<dbReference type="PANTHER" id="PTHR47504:SF5">
    <property type="entry name" value="RIGHT ORIGIN-BINDING PROTEIN"/>
    <property type="match status" value="1"/>
</dbReference>
<dbReference type="EMBL" id="VNHS01000001">
    <property type="protein sequence ID" value="TYP79159.1"/>
    <property type="molecule type" value="Genomic_DNA"/>
</dbReference>
<proteinExistence type="predicted"/>
<dbReference type="InterPro" id="IPR029442">
    <property type="entry name" value="GyrI-like"/>
</dbReference>
<dbReference type="InterPro" id="IPR050959">
    <property type="entry name" value="MarA-like"/>
</dbReference>
<organism evidence="5 6">
    <name type="scientific">Paenibacillus methanolicus</name>
    <dbReference type="NCBI Taxonomy" id="582686"/>
    <lineage>
        <taxon>Bacteria</taxon>
        <taxon>Bacillati</taxon>
        <taxon>Bacillota</taxon>
        <taxon>Bacilli</taxon>
        <taxon>Bacillales</taxon>
        <taxon>Paenibacillaceae</taxon>
        <taxon>Paenibacillus</taxon>
    </lineage>
</organism>
<reference evidence="5 6" key="1">
    <citation type="submission" date="2019-07" db="EMBL/GenBank/DDBJ databases">
        <title>Genomic Encyclopedia of Type Strains, Phase III (KMG-III): the genomes of soil and plant-associated and newly described type strains.</title>
        <authorList>
            <person name="Whitman W."/>
        </authorList>
    </citation>
    <scope>NUCLEOTIDE SEQUENCE [LARGE SCALE GENOMIC DNA]</scope>
    <source>
        <strain evidence="5 6">BL24</strain>
    </source>
</reference>
<evidence type="ECO:0000256" key="2">
    <source>
        <dbReference type="ARBA" id="ARBA00023125"/>
    </source>
</evidence>
<dbReference type="Pfam" id="PF06445">
    <property type="entry name" value="GyrI-like"/>
    <property type="match status" value="1"/>
</dbReference>
<evidence type="ECO:0000256" key="3">
    <source>
        <dbReference type="ARBA" id="ARBA00023163"/>
    </source>
</evidence>
<gene>
    <name evidence="5" type="ORF">BCM02_101275</name>
</gene>
<dbReference type="InterPro" id="IPR018060">
    <property type="entry name" value="HTH_AraC"/>
</dbReference>
<dbReference type="InterPro" id="IPR010499">
    <property type="entry name" value="AraC_E-bd"/>
</dbReference>
<dbReference type="SUPFAM" id="SSF55136">
    <property type="entry name" value="Probable bacterial effector-binding domain"/>
    <property type="match status" value="1"/>
</dbReference>
<comment type="caution">
    <text evidence="5">The sequence shown here is derived from an EMBL/GenBank/DDBJ whole genome shotgun (WGS) entry which is preliminary data.</text>
</comment>
<dbReference type="RefSeq" id="WP_148927258.1">
    <property type="nucleotide sequence ID" value="NZ_VNHS01000001.1"/>
</dbReference>
<keyword evidence="3" id="KW-0804">Transcription</keyword>
<dbReference type="PRINTS" id="PR00032">
    <property type="entry name" value="HTHARAC"/>
</dbReference>
<dbReference type="PROSITE" id="PS01124">
    <property type="entry name" value="HTH_ARAC_FAMILY_2"/>
    <property type="match status" value="1"/>
</dbReference>
<dbReference type="InterPro" id="IPR020449">
    <property type="entry name" value="Tscrpt_reg_AraC-type_HTH"/>
</dbReference>
<dbReference type="GO" id="GO:0043565">
    <property type="term" value="F:sequence-specific DNA binding"/>
    <property type="evidence" value="ECO:0007669"/>
    <property type="project" value="InterPro"/>
</dbReference>
<dbReference type="Gene3D" id="1.10.10.60">
    <property type="entry name" value="Homeodomain-like"/>
    <property type="match status" value="2"/>
</dbReference>
<name>A0A5S5CH91_9BACL</name>
<dbReference type="InterPro" id="IPR011256">
    <property type="entry name" value="Reg_factor_effector_dom_sf"/>
</dbReference>
<dbReference type="OrthoDB" id="5337216at2"/>
<dbReference type="InterPro" id="IPR009057">
    <property type="entry name" value="Homeodomain-like_sf"/>
</dbReference>
<dbReference type="PROSITE" id="PS00041">
    <property type="entry name" value="HTH_ARAC_FAMILY_1"/>
    <property type="match status" value="1"/>
</dbReference>
<feature type="domain" description="HTH araC/xylS-type" evidence="4">
    <location>
        <begin position="10"/>
        <end position="108"/>
    </location>
</feature>
<keyword evidence="6" id="KW-1185">Reference proteome</keyword>
<dbReference type="SUPFAM" id="SSF46689">
    <property type="entry name" value="Homeodomain-like"/>
    <property type="match status" value="2"/>
</dbReference>
<evidence type="ECO:0000313" key="5">
    <source>
        <dbReference type="EMBL" id="TYP79159.1"/>
    </source>
</evidence>
<sequence length="281" mass="31343">MNEEIVQRLAIAKQYIDQRLDEEPTLEEAAKAAGFSPFHFHRLFRGWLGLTMSAYVRDRRLARAAEAIGTTDGKLIDIGLAHGFEAAEMFSRSFKRKYGLAPGDYRKRRRGGLHDMDIRITERPATRVIGVSVRTDVALDRNIAEAWREFGRLCASIPNVKPGARAFGLELYEEAAQGTRSGAFTYVACIEVEEHAAPPSSMTMLVIPAGRYAVATHKGSTERLQETFGYVYGVWLPASGESLRPWDGVDDAAGFDFELYDGRYRDGDPESELDVYVPLQG</sequence>
<dbReference type="Pfam" id="PF12833">
    <property type="entry name" value="HTH_18"/>
    <property type="match status" value="1"/>
</dbReference>
<dbReference type="SMART" id="SM00871">
    <property type="entry name" value="AraC_E_bind"/>
    <property type="match status" value="1"/>
</dbReference>
<accession>A0A5S5CH91</accession>
<evidence type="ECO:0000256" key="1">
    <source>
        <dbReference type="ARBA" id="ARBA00023015"/>
    </source>
</evidence>
<dbReference type="Gene3D" id="3.20.80.10">
    <property type="entry name" value="Regulatory factor, effector binding domain"/>
    <property type="match status" value="1"/>
</dbReference>
<dbReference type="Proteomes" id="UP000323257">
    <property type="component" value="Unassembled WGS sequence"/>
</dbReference>
<keyword evidence="2" id="KW-0238">DNA-binding</keyword>
<dbReference type="SMART" id="SM00342">
    <property type="entry name" value="HTH_ARAC"/>
    <property type="match status" value="1"/>
</dbReference>
<dbReference type="AlphaFoldDB" id="A0A5S5CH91"/>
<evidence type="ECO:0000259" key="4">
    <source>
        <dbReference type="PROSITE" id="PS01124"/>
    </source>
</evidence>
<evidence type="ECO:0000313" key="6">
    <source>
        <dbReference type="Proteomes" id="UP000323257"/>
    </source>
</evidence>
<dbReference type="InterPro" id="IPR018062">
    <property type="entry name" value="HTH_AraC-typ_CS"/>
</dbReference>
<dbReference type="GO" id="GO:0003700">
    <property type="term" value="F:DNA-binding transcription factor activity"/>
    <property type="evidence" value="ECO:0007669"/>
    <property type="project" value="InterPro"/>
</dbReference>
<protein>
    <submittedName>
        <fullName evidence="5">AraC family transcriptional regulator</fullName>
    </submittedName>
</protein>
<keyword evidence="1" id="KW-0805">Transcription regulation</keyword>